<dbReference type="InterPro" id="IPR038591">
    <property type="entry name" value="NolW-like_sf"/>
</dbReference>
<sequence>MRSNSVKNFRFWLTTEMVACCLLTMAPAQAETLPQSDTFGANLETAIASDSSRDWLKFEKNLEQSLKQKGDIDSWSPSLELTQTKSLIKPRQKLTNIELLVQELEALSDPLALNFPEPNQTSVAQMAPPSRPMPPPPAGSGQVMFPNPEIIIQQQGGAPQGGARVGNPSILSPAVPVAPVRSRAVPPPVGDLAISNINASFDMIDLGQRGQVNVPSLVLREAPAREVLAVLTRYAGMNLIFTDNQNNEGTPTPGTPPGGQDAPPQAQSTITLDIQNESVQDVFNYVLMASGLKASRRGNTIFAGASLLPSARNIITRTIRLNQASAESVASTLASQGAEVNILFEGQEDVQLAENAPPRVIKQPPTLVPLTVQKPANDSSVLILEGLVVSTDPRLNTVTLVGEPRNVELASSMITQMDARRRQVAVNVKIIDINLNNIQDFNSSFAFGIGNSYFVQDRGTALMRFGDGAPPQVPDLITPIGRASNPPVLPNPFAIDDPNIFFDPSNPINFIVPNPPFGSNLRPLSEPGGPERFFGPQFFYPGLPANAANPFLPGITEFDAEDGTITIDLPSFYEPPRSFQAEIISQIQSGNAKILTDPTLIVQEGESAQVKLTESVIASVNTEVDTQGNTAVRTITPVLEDVGLTLNVIIDRIDDNGFITLRVNPIVASPAGQETFDSGAGAINEITLINKRELTSGQVRLRDDQTFILSGIISEIQRATTSKVPILGDLPVIGALFRSSSDQTDRSEVIILLTPKIIPDSTEAQFGFRYNPDAATAEFLRQKGFPVQAQP</sequence>
<keyword evidence="3" id="KW-0813">Transport</keyword>
<evidence type="ECO:0000313" key="8">
    <source>
        <dbReference type="EMBL" id="MBE9253755.1"/>
    </source>
</evidence>
<dbReference type="Proteomes" id="UP000658720">
    <property type="component" value="Unassembled WGS sequence"/>
</dbReference>
<dbReference type="PANTHER" id="PTHR30332:SF17">
    <property type="entry name" value="TYPE IV PILIATION SYSTEM PROTEIN DR_0774-RELATED"/>
    <property type="match status" value="1"/>
</dbReference>
<dbReference type="PANTHER" id="PTHR30332">
    <property type="entry name" value="PROBABLE GENERAL SECRETION PATHWAY PROTEIN D"/>
    <property type="match status" value="1"/>
</dbReference>
<evidence type="ECO:0000256" key="4">
    <source>
        <dbReference type="SAM" id="MobiDB-lite"/>
    </source>
</evidence>
<proteinExistence type="inferred from homology"/>
<evidence type="ECO:0000256" key="5">
    <source>
        <dbReference type="SAM" id="SignalP"/>
    </source>
</evidence>
<dbReference type="Gene3D" id="3.30.1370.120">
    <property type="match status" value="1"/>
</dbReference>
<feature type="region of interest" description="Disordered" evidence="4">
    <location>
        <begin position="242"/>
        <end position="266"/>
    </location>
</feature>
<dbReference type="InterPro" id="IPR050810">
    <property type="entry name" value="Bact_Secretion_Sys_Channel"/>
</dbReference>
<keyword evidence="1 5" id="KW-0732">Signal</keyword>
<gene>
    <name evidence="8" type="ORF">IQ217_07785</name>
</gene>
<feature type="domain" description="NolW-like" evidence="7">
    <location>
        <begin position="316"/>
        <end position="423"/>
    </location>
</feature>
<comment type="subcellular location">
    <subcellularLocation>
        <location evidence="3">Cell outer membrane</location>
    </subcellularLocation>
</comment>
<feature type="chain" id="PRO_5047446162" evidence="5">
    <location>
        <begin position="31"/>
        <end position="791"/>
    </location>
</feature>
<evidence type="ECO:0000256" key="3">
    <source>
        <dbReference type="RuleBase" id="RU004004"/>
    </source>
</evidence>
<dbReference type="Pfam" id="PF00263">
    <property type="entry name" value="Secretin"/>
    <property type="match status" value="1"/>
</dbReference>
<protein>
    <submittedName>
        <fullName evidence="8">Type IV pilus secretin PilQ</fullName>
    </submittedName>
</protein>
<dbReference type="Pfam" id="PF03958">
    <property type="entry name" value="Secretin_N"/>
    <property type="match status" value="1"/>
</dbReference>
<reference evidence="8 9" key="1">
    <citation type="submission" date="2020-10" db="EMBL/GenBank/DDBJ databases">
        <authorList>
            <person name="Castelo-Branco R."/>
            <person name="Eusebio N."/>
            <person name="Adriana R."/>
            <person name="Vieira A."/>
            <person name="Brugerolle De Fraissinette N."/>
            <person name="Rezende De Castro R."/>
            <person name="Schneider M.P."/>
            <person name="Vasconcelos V."/>
            <person name="Leao P.N."/>
        </authorList>
    </citation>
    <scope>NUCLEOTIDE SEQUENCE [LARGE SCALE GENOMIC DNA]</scope>
    <source>
        <strain evidence="8 9">LEGE 00031</strain>
    </source>
</reference>
<evidence type="ECO:0000256" key="1">
    <source>
        <dbReference type="ARBA" id="ARBA00022729"/>
    </source>
</evidence>
<evidence type="ECO:0000259" key="7">
    <source>
        <dbReference type="Pfam" id="PF03958"/>
    </source>
</evidence>
<feature type="domain" description="Type II/III secretion system secretin-like" evidence="6">
    <location>
        <begin position="588"/>
        <end position="758"/>
    </location>
</feature>
<organism evidence="8 9">
    <name type="scientific">Synechocystis salina LEGE 00031</name>
    <dbReference type="NCBI Taxonomy" id="1828736"/>
    <lineage>
        <taxon>Bacteria</taxon>
        <taxon>Bacillati</taxon>
        <taxon>Cyanobacteriota</taxon>
        <taxon>Cyanophyceae</taxon>
        <taxon>Synechococcales</taxon>
        <taxon>Merismopediaceae</taxon>
        <taxon>Synechocystis</taxon>
    </lineage>
</organism>
<feature type="signal peptide" evidence="5">
    <location>
        <begin position="1"/>
        <end position="30"/>
    </location>
</feature>
<evidence type="ECO:0000256" key="2">
    <source>
        <dbReference type="RuleBase" id="RU004003"/>
    </source>
</evidence>
<evidence type="ECO:0000313" key="9">
    <source>
        <dbReference type="Proteomes" id="UP000658720"/>
    </source>
</evidence>
<name>A0ABR9VR00_9SYNC</name>
<dbReference type="InterPro" id="IPR004846">
    <property type="entry name" value="T2SS/T3SS_dom"/>
</dbReference>
<dbReference type="EMBL" id="JADEVV010000017">
    <property type="protein sequence ID" value="MBE9253755.1"/>
    <property type="molecule type" value="Genomic_DNA"/>
</dbReference>
<accession>A0ABR9VR00</accession>
<keyword evidence="9" id="KW-1185">Reference proteome</keyword>
<comment type="caution">
    <text evidence="8">The sequence shown here is derived from an EMBL/GenBank/DDBJ whole genome shotgun (WGS) entry which is preliminary data.</text>
</comment>
<dbReference type="InterPro" id="IPR005644">
    <property type="entry name" value="NolW-like"/>
</dbReference>
<comment type="similarity">
    <text evidence="2">Belongs to the bacterial secretin family.</text>
</comment>
<evidence type="ECO:0000259" key="6">
    <source>
        <dbReference type="Pfam" id="PF00263"/>
    </source>
</evidence>